<proteinExistence type="predicted"/>
<dbReference type="Proteomes" id="UP000281261">
    <property type="component" value="Unassembled WGS sequence"/>
</dbReference>
<dbReference type="AlphaFoldDB" id="A0A420ZDW5"/>
<dbReference type="InterPro" id="IPR054581">
    <property type="entry name" value="EncFtn-like"/>
</dbReference>
<keyword evidence="2" id="KW-0479">Metal-binding</keyword>
<gene>
    <name evidence="6" type="ORF">DRH29_00365</name>
</gene>
<dbReference type="CDD" id="cd00657">
    <property type="entry name" value="Ferritin_like"/>
    <property type="match status" value="1"/>
</dbReference>
<dbReference type="InterPro" id="IPR009078">
    <property type="entry name" value="Ferritin-like_SF"/>
</dbReference>
<dbReference type="SUPFAM" id="SSF47240">
    <property type="entry name" value="Ferritin-like"/>
    <property type="match status" value="1"/>
</dbReference>
<dbReference type="GO" id="GO:0046872">
    <property type="term" value="F:metal ion binding"/>
    <property type="evidence" value="ECO:0007669"/>
    <property type="project" value="UniProtKB-KW"/>
</dbReference>
<protein>
    <submittedName>
        <fullName evidence="6">Ferritin</fullName>
    </submittedName>
</protein>
<dbReference type="GO" id="GO:0006879">
    <property type="term" value="P:intracellular iron ion homeostasis"/>
    <property type="evidence" value="ECO:0007669"/>
    <property type="project" value="UniProtKB-KW"/>
</dbReference>
<keyword evidence="5" id="KW-1284">Encapsulin nanocompartment</keyword>
<comment type="caution">
    <text evidence="6">The sequence shown here is derived from an EMBL/GenBank/DDBJ whole genome shotgun (WGS) entry which is preliminary data.</text>
</comment>
<dbReference type="Pfam" id="PF22277">
    <property type="entry name" value="EncFtn-like"/>
    <property type="match status" value="1"/>
</dbReference>
<keyword evidence="3" id="KW-0408">Iron</keyword>
<name>A0A420ZDW5_UNCK3</name>
<reference evidence="6 7" key="1">
    <citation type="submission" date="2018-06" db="EMBL/GenBank/DDBJ databases">
        <title>Extensive metabolic versatility and redundancy in microbially diverse, dynamic hydrothermal sediments.</title>
        <authorList>
            <person name="Dombrowski N."/>
            <person name="Teske A."/>
            <person name="Baker B.J."/>
        </authorList>
    </citation>
    <scope>NUCLEOTIDE SEQUENCE [LARGE SCALE GENOMIC DNA]</scope>
    <source>
        <strain evidence="6">B79_G16</strain>
    </source>
</reference>
<keyword evidence="1" id="KW-0409">Iron storage</keyword>
<evidence type="ECO:0000256" key="1">
    <source>
        <dbReference type="ARBA" id="ARBA00022434"/>
    </source>
</evidence>
<sequence length="75" mass="8880">MNSKDLQMARQSLIEELDAINKYQERVDATSNESLKKVLSHNRDEEKEHVAVLMGWIRTNDEVQEKFFHENDMES</sequence>
<accession>A0A420ZDW5</accession>
<organism evidence="6 7">
    <name type="scientific">candidate division Kazan bacterium</name>
    <dbReference type="NCBI Taxonomy" id="2202143"/>
    <lineage>
        <taxon>Bacteria</taxon>
        <taxon>Bacteria division Kazan-3B-28</taxon>
    </lineage>
</organism>
<evidence type="ECO:0000313" key="7">
    <source>
        <dbReference type="Proteomes" id="UP000281261"/>
    </source>
</evidence>
<dbReference type="GO" id="GO:0140737">
    <property type="term" value="C:encapsulin nanocompartment"/>
    <property type="evidence" value="ECO:0007669"/>
    <property type="project" value="UniProtKB-SubCell"/>
</dbReference>
<evidence type="ECO:0000256" key="4">
    <source>
        <dbReference type="ARBA" id="ARBA00033738"/>
    </source>
</evidence>
<evidence type="ECO:0000313" key="6">
    <source>
        <dbReference type="EMBL" id="RLC37856.1"/>
    </source>
</evidence>
<dbReference type="EMBL" id="QMNG01000001">
    <property type="protein sequence ID" value="RLC37856.1"/>
    <property type="molecule type" value="Genomic_DNA"/>
</dbReference>
<dbReference type="Gene3D" id="6.10.140.1960">
    <property type="match status" value="1"/>
</dbReference>
<evidence type="ECO:0000256" key="2">
    <source>
        <dbReference type="ARBA" id="ARBA00022723"/>
    </source>
</evidence>
<comment type="subcellular location">
    <subcellularLocation>
        <location evidence="4">Encapsulin nanocompartment</location>
    </subcellularLocation>
</comment>
<evidence type="ECO:0000256" key="3">
    <source>
        <dbReference type="ARBA" id="ARBA00023004"/>
    </source>
</evidence>
<evidence type="ECO:0000256" key="5">
    <source>
        <dbReference type="ARBA" id="ARBA00033787"/>
    </source>
</evidence>